<evidence type="ECO:0000256" key="4">
    <source>
        <dbReference type="ARBA" id="ARBA00022475"/>
    </source>
</evidence>
<evidence type="ECO:0000256" key="6">
    <source>
        <dbReference type="ARBA" id="ARBA00022679"/>
    </source>
</evidence>
<comment type="caution">
    <text evidence="17">The sequence shown here is derived from an EMBL/GenBank/DDBJ whole genome shotgun (WGS) entry which is preliminary data.</text>
</comment>
<feature type="domain" description="PAS" evidence="16">
    <location>
        <begin position="199"/>
        <end position="235"/>
    </location>
</feature>
<comment type="catalytic activity">
    <reaction evidence="1">
        <text>ATP + protein L-histidine = ADP + protein N-phospho-L-histidine.</text>
        <dbReference type="EC" id="2.7.13.3"/>
    </reaction>
</comment>
<dbReference type="InterPro" id="IPR036890">
    <property type="entry name" value="HATPase_C_sf"/>
</dbReference>
<dbReference type="InterPro" id="IPR016120">
    <property type="entry name" value="Sig_transdc_His_kin_SpoOB"/>
</dbReference>
<keyword evidence="10" id="KW-0067">ATP-binding</keyword>
<dbReference type="InterPro" id="IPR039506">
    <property type="entry name" value="SPOB_a"/>
</dbReference>
<dbReference type="InterPro" id="IPR003594">
    <property type="entry name" value="HATPase_dom"/>
</dbReference>
<keyword evidence="13 14" id="KW-0472">Membrane</keyword>
<dbReference type="EC" id="2.7.13.3" evidence="3"/>
<dbReference type="InterPro" id="IPR013767">
    <property type="entry name" value="PAS_fold"/>
</dbReference>
<dbReference type="GO" id="GO:0005524">
    <property type="term" value="F:ATP binding"/>
    <property type="evidence" value="ECO:0007669"/>
    <property type="project" value="UniProtKB-KW"/>
</dbReference>
<proteinExistence type="predicted"/>
<evidence type="ECO:0000259" key="15">
    <source>
        <dbReference type="PROSITE" id="PS50109"/>
    </source>
</evidence>
<dbReference type="InterPro" id="IPR029151">
    <property type="entry name" value="Sensor-like_sf"/>
</dbReference>
<evidence type="ECO:0000256" key="13">
    <source>
        <dbReference type="ARBA" id="ARBA00023136"/>
    </source>
</evidence>
<evidence type="ECO:0000256" key="11">
    <source>
        <dbReference type="ARBA" id="ARBA00022989"/>
    </source>
</evidence>
<name>A0A3M8AXF6_9BACL</name>
<dbReference type="Pfam" id="PF02518">
    <property type="entry name" value="HATPase_c"/>
    <property type="match status" value="1"/>
</dbReference>
<dbReference type="Gene3D" id="1.10.287.130">
    <property type="match status" value="1"/>
</dbReference>
<dbReference type="GO" id="GO:0005886">
    <property type="term" value="C:plasma membrane"/>
    <property type="evidence" value="ECO:0007669"/>
    <property type="project" value="UniProtKB-SubCell"/>
</dbReference>
<keyword evidence="4" id="KW-1003">Cell membrane</keyword>
<keyword evidence="8" id="KW-0547">Nucleotide-binding</keyword>
<dbReference type="PROSITE" id="PS50109">
    <property type="entry name" value="HIS_KIN"/>
    <property type="match status" value="1"/>
</dbReference>
<evidence type="ECO:0000256" key="3">
    <source>
        <dbReference type="ARBA" id="ARBA00012438"/>
    </source>
</evidence>
<evidence type="ECO:0000256" key="2">
    <source>
        <dbReference type="ARBA" id="ARBA00004651"/>
    </source>
</evidence>
<protein>
    <recommendedName>
        <fullName evidence="3">histidine kinase</fullName>
        <ecNumber evidence="3">2.7.13.3</ecNumber>
    </recommendedName>
</protein>
<dbReference type="Pfam" id="PF17203">
    <property type="entry name" value="sCache_3_2"/>
    <property type="match status" value="1"/>
</dbReference>
<dbReference type="GO" id="GO:0000155">
    <property type="term" value="F:phosphorelay sensor kinase activity"/>
    <property type="evidence" value="ECO:0007669"/>
    <property type="project" value="InterPro"/>
</dbReference>
<accession>A0A3M8AXF6</accession>
<keyword evidence="9 17" id="KW-0418">Kinase</keyword>
<evidence type="ECO:0000256" key="9">
    <source>
        <dbReference type="ARBA" id="ARBA00022777"/>
    </source>
</evidence>
<evidence type="ECO:0000256" key="1">
    <source>
        <dbReference type="ARBA" id="ARBA00000085"/>
    </source>
</evidence>
<dbReference type="SMART" id="SM00387">
    <property type="entry name" value="HATPase_c"/>
    <property type="match status" value="1"/>
</dbReference>
<dbReference type="PANTHER" id="PTHR43547">
    <property type="entry name" value="TWO-COMPONENT HISTIDINE KINASE"/>
    <property type="match status" value="1"/>
</dbReference>
<keyword evidence="5" id="KW-0597">Phosphoprotein</keyword>
<dbReference type="InterPro" id="IPR000014">
    <property type="entry name" value="PAS"/>
</dbReference>
<evidence type="ECO:0000313" key="18">
    <source>
        <dbReference type="Proteomes" id="UP000268829"/>
    </source>
</evidence>
<evidence type="ECO:0000256" key="8">
    <source>
        <dbReference type="ARBA" id="ARBA00022741"/>
    </source>
</evidence>
<keyword evidence="6" id="KW-0808">Transferase</keyword>
<dbReference type="AlphaFoldDB" id="A0A3M8AXF6"/>
<dbReference type="PRINTS" id="PR00344">
    <property type="entry name" value="BCTRLSENSOR"/>
</dbReference>
<dbReference type="InterPro" id="IPR004358">
    <property type="entry name" value="Sig_transdc_His_kin-like_C"/>
</dbReference>
<evidence type="ECO:0000256" key="5">
    <source>
        <dbReference type="ARBA" id="ARBA00022553"/>
    </source>
</evidence>
<dbReference type="FunFam" id="3.30.450.20:FF:000018">
    <property type="entry name" value="Sensor histidine kinase DcuS"/>
    <property type="match status" value="1"/>
</dbReference>
<dbReference type="Gene3D" id="3.30.565.10">
    <property type="entry name" value="Histidine kinase-like ATPase, C-terminal domain"/>
    <property type="match status" value="1"/>
</dbReference>
<evidence type="ECO:0000256" key="10">
    <source>
        <dbReference type="ARBA" id="ARBA00022840"/>
    </source>
</evidence>
<sequence length="531" mass="57997">MLIICSLLFGVIVILGTTFEHMLGEALEKEIGTRALHTAKTVAEMKEIKQAFYTDDPAKIINPIAEKIRVSTNAAFITVGNLQGIRYSHPDPDEIGKPMVGGDNEAVFAGNSIISETVGSLGPGLRGKTPIYNDAGQVMGVVSVGFLLEDIDERIEAYRDRIVVVGIVTLLLGVACTMLLARNVKKAIFGLEPARIGRLYQENQAVLESIREGIVAVNETGVITLANQTAQRMLGQEGGSGSLLVRQNELVRSLGLDEVIETGQAEFDRETVVNDQVLIVNRVPIKDAKSQVTGAVASFRHRSELFAVTQELSRVKEYAEALRSQTHEYSNKLHLISGLIQLESYQEAIQFISSELDAHVSHTKFILQEVPDPLLAGLLLGKLNQANERKIELKIDPDSNFRDIPAAIDRAQLIVILGNLLDNAMDAVLSPGAFAQEVTIFLLNMEEVLLIEVEDRGPGISRENAERIFERGFSTKAKPNHGYGLHLVQQAVAKLHGNITHTGNPSGGTIFTVTLPKRSPHVADMKEGEQR</sequence>
<feature type="domain" description="Histidine kinase" evidence="15">
    <location>
        <begin position="324"/>
        <end position="519"/>
    </location>
</feature>
<dbReference type="InterPro" id="IPR033463">
    <property type="entry name" value="sCache_3"/>
</dbReference>
<dbReference type="InterPro" id="IPR035965">
    <property type="entry name" value="PAS-like_dom_sf"/>
</dbReference>
<evidence type="ECO:0000256" key="14">
    <source>
        <dbReference type="SAM" id="Phobius"/>
    </source>
</evidence>
<dbReference type="OrthoDB" id="9792686at2"/>
<dbReference type="PANTHER" id="PTHR43547:SF3">
    <property type="entry name" value="SENSOR PROTEIN CITS"/>
    <property type="match status" value="1"/>
</dbReference>
<dbReference type="SUPFAM" id="SSF55890">
    <property type="entry name" value="Sporulation response regulatory protein Spo0B"/>
    <property type="match status" value="1"/>
</dbReference>
<dbReference type="GO" id="GO:0006355">
    <property type="term" value="P:regulation of DNA-templated transcription"/>
    <property type="evidence" value="ECO:0007669"/>
    <property type="project" value="InterPro"/>
</dbReference>
<feature type="transmembrane region" description="Helical" evidence="14">
    <location>
        <begin position="162"/>
        <end position="181"/>
    </location>
</feature>
<evidence type="ECO:0000259" key="16">
    <source>
        <dbReference type="PROSITE" id="PS50112"/>
    </source>
</evidence>
<dbReference type="Proteomes" id="UP000268829">
    <property type="component" value="Unassembled WGS sequence"/>
</dbReference>
<evidence type="ECO:0000256" key="12">
    <source>
        <dbReference type="ARBA" id="ARBA00023012"/>
    </source>
</evidence>
<dbReference type="PROSITE" id="PS50112">
    <property type="entry name" value="PAS"/>
    <property type="match status" value="1"/>
</dbReference>
<dbReference type="Gene3D" id="3.30.450.20">
    <property type="entry name" value="PAS domain"/>
    <property type="match status" value="2"/>
</dbReference>
<keyword evidence="7 14" id="KW-0812">Transmembrane</keyword>
<dbReference type="Pfam" id="PF00989">
    <property type="entry name" value="PAS"/>
    <property type="match status" value="1"/>
</dbReference>
<keyword evidence="18" id="KW-1185">Reference proteome</keyword>
<dbReference type="SUPFAM" id="SSF55874">
    <property type="entry name" value="ATPase domain of HSP90 chaperone/DNA topoisomerase II/histidine kinase"/>
    <property type="match status" value="1"/>
</dbReference>
<keyword evidence="11 14" id="KW-1133">Transmembrane helix</keyword>
<keyword evidence="12" id="KW-0902">Two-component regulatory system</keyword>
<dbReference type="Pfam" id="PF14689">
    <property type="entry name" value="SPOB_a"/>
    <property type="match status" value="1"/>
</dbReference>
<dbReference type="EMBL" id="RHHS01000032">
    <property type="protein sequence ID" value="RNB55901.1"/>
    <property type="molecule type" value="Genomic_DNA"/>
</dbReference>
<organism evidence="17 18">
    <name type="scientific">Brevibacillus gelatini</name>
    <dbReference type="NCBI Taxonomy" id="1655277"/>
    <lineage>
        <taxon>Bacteria</taxon>
        <taxon>Bacillati</taxon>
        <taxon>Bacillota</taxon>
        <taxon>Bacilli</taxon>
        <taxon>Bacillales</taxon>
        <taxon>Paenibacillaceae</taxon>
        <taxon>Brevibacillus</taxon>
    </lineage>
</organism>
<evidence type="ECO:0000256" key="7">
    <source>
        <dbReference type="ARBA" id="ARBA00022692"/>
    </source>
</evidence>
<dbReference type="InterPro" id="IPR005467">
    <property type="entry name" value="His_kinase_dom"/>
</dbReference>
<gene>
    <name evidence="17" type="ORF">EDM57_13540</name>
</gene>
<evidence type="ECO:0000313" key="17">
    <source>
        <dbReference type="EMBL" id="RNB55901.1"/>
    </source>
</evidence>
<reference evidence="17 18" key="1">
    <citation type="submission" date="2018-10" db="EMBL/GenBank/DDBJ databases">
        <title>Phylogenomics of Brevibacillus.</title>
        <authorList>
            <person name="Dunlap C."/>
        </authorList>
    </citation>
    <scope>NUCLEOTIDE SEQUENCE [LARGE SCALE GENOMIC DNA]</scope>
    <source>
        <strain evidence="17 18">DSM 100115</strain>
    </source>
</reference>
<dbReference type="SUPFAM" id="SSF55785">
    <property type="entry name" value="PYP-like sensor domain (PAS domain)"/>
    <property type="match status" value="1"/>
</dbReference>
<dbReference type="SUPFAM" id="SSF103190">
    <property type="entry name" value="Sensory domain-like"/>
    <property type="match status" value="1"/>
</dbReference>
<comment type="subcellular location">
    <subcellularLocation>
        <location evidence="2">Cell membrane</location>
        <topology evidence="2">Multi-pass membrane protein</topology>
    </subcellularLocation>
</comment>